<dbReference type="PANTHER" id="PTHR35788">
    <property type="entry name" value="EXPORTED PROTEIN-RELATED"/>
    <property type="match status" value="1"/>
</dbReference>
<dbReference type="RefSeq" id="WP_134118633.1">
    <property type="nucleotide sequence ID" value="NZ_SOEG01000038.1"/>
</dbReference>
<sequence length="288" mass="32672">MAKRKGSMYTIQRGLIILIVIILIGILILGLVAEVDKLLRIIWGVEENVYFENQDLSRYLRSEVESLLYYYSKDSILYPVNATIDHDSGEIVSESYGEIIDITATGNRIFEVEKNSKIKEIKYKIKPYLYKEDIEKINKKIGNYTTTVRGSDGRKENIKLASELINNRLLLSGEVFSFNKVVGPRTKEKGFKEAPEIINGELSLGIGGGICQVSSTLFNALKADEFQIIERHIHSKDITYVPDGKDVAVAWDYLDFKFKNNFSSPIIIKSKVIYNQLTINILGSLEDD</sequence>
<dbReference type="AlphaFoldDB" id="A0A4V3GX63"/>
<evidence type="ECO:0000313" key="3">
    <source>
        <dbReference type="Proteomes" id="UP000295832"/>
    </source>
</evidence>
<dbReference type="EMBL" id="SOEG01000038">
    <property type="protein sequence ID" value="TDX46619.1"/>
    <property type="molecule type" value="Genomic_DNA"/>
</dbReference>
<evidence type="ECO:0000256" key="1">
    <source>
        <dbReference type="SAM" id="Phobius"/>
    </source>
</evidence>
<keyword evidence="1" id="KW-0472">Membrane</keyword>
<dbReference type="PANTHER" id="PTHR35788:SF1">
    <property type="entry name" value="EXPORTED PROTEIN"/>
    <property type="match status" value="1"/>
</dbReference>
<dbReference type="InterPro" id="IPR052913">
    <property type="entry name" value="Glycopeptide_resist_protein"/>
</dbReference>
<accession>A0A4V3GX63</accession>
<comment type="caution">
    <text evidence="2">The sequence shown here is derived from an EMBL/GenBank/DDBJ whole genome shotgun (WGS) entry which is preliminary data.</text>
</comment>
<evidence type="ECO:0000313" key="2">
    <source>
        <dbReference type="EMBL" id="TDX46619.1"/>
    </source>
</evidence>
<dbReference type="STRING" id="926561.GCA_000379025_03040"/>
<protein>
    <submittedName>
        <fullName evidence="2">VanW like protein</fullName>
    </submittedName>
</protein>
<gene>
    <name evidence="2" type="ORF">C7959_13811</name>
</gene>
<keyword evidence="3" id="KW-1185">Reference proteome</keyword>
<keyword evidence="1" id="KW-0812">Transmembrane</keyword>
<organism evidence="2 3">
    <name type="scientific">Orenia marismortui</name>
    <dbReference type="NCBI Taxonomy" id="46469"/>
    <lineage>
        <taxon>Bacteria</taxon>
        <taxon>Bacillati</taxon>
        <taxon>Bacillota</taxon>
        <taxon>Clostridia</taxon>
        <taxon>Halanaerobiales</taxon>
        <taxon>Halobacteroidaceae</taxon>
        <taxon>Orenia</taxon>
    </lineage>
</organism>
<dbReference type="InterPro" id="IPR007391">
    <property type="entry name" value="Vancomycin_resist_VanW"/>
</dbReference>
<reference evidence="2 3" key="1">
    <citation type="submission" date="2019-03" db="EMBL/GenBank/DDBJ databases">
        <title>Subsurface microbial communities from deep shales in Ohio and West Virginia, USA.</title>
        <authorList>
            <person name="Wrighton K."/>
        </authorList>
    </citation>
    <scope>NUCLEOTIDE SEQUENCE [LARGE SCALE GENOMIC DNA]</scope>
    <source>
        <strain evidence="2 3">MSL 6dP</strain>
    </source>
</reference>
<keyword evidence="1" id="KW-1133">Transmembrane helix</keyword>
<name>A0A4V3GX63_9FIRM</name>
<proteinExistence type="predicted"/>
<dbReference type="Pfam" id="PF04294">
    <property type="entry name" value="VanW"/>
    <property type="match status" value="1"/>
</dbReference>
<dbReference type="Proteomes" id="UP000295832">
    <property type="component" value="Unassembled WGS sequence"/>
</dbReference>
<feature type="transmembrane region" description="Helical" evidence="1">
    <location>
        <begin position="12"/>
        <end position="33"/>
    </location>
</feature>